<feature type="compositionally biased region" description="Polar residues" evidence="3">
    <location>
        <begin position="343"/>
        <end position="356"/>
    </location>
</feature>
<dbReference type="CDD" id="cd12254">
    <property type="entry name" value="RRM_hnRNPH_ESRPs_RBM12_like"/>
    <property type="match status" value="1"/>
</dbReference>
<feature type="region of interest" description="Disordered" evidence="3">
    <location>
        <begin position="343"/>
        <end position="371"/>
    </location>
</feature>
<dbReference type="InterPro" id="IPR050666">
    <property type="entry name" value="ESRP"/>
</dbReference>
<evidence type="ECO:0008006" key="6">
    <source>
        <dbReference type="Google" id="ProtNLM"/>
    </source>
</evidence>
<proteinExistence type="predicted"/>
<feature type="region of interest" description="Disordered" evidence="3">
    <location>
        <begin position="1"/>
        <end position="31"/>
    </location>
</feature>
<comment type="caution">
    <text evidence="4">The sequence shown here is derived from an EMBL/GenBank/DDBJ whole genome shotgun (WGS) entry which is preliminary data.</text>
</comment>
<evidence type="ECO:0000313" key="5">
    <source>
        <dbReference type="Proteomes" id="UP000554235"/>
    </source>
</evidence>
<organism evidence="4 5">
    <name type="scientific">Fusarium albosuccineum</name>
    <dbReference type="NCBI Taxonomy" id="1237068"/>
    <lineage>
        <taxon>Eukaryota</taxon>
        <taxon>Fungi</taxon>
        <taxon>Dikarya</taxon>
        <taxon>Ascomycota</taxon>
        <taxon>Pezizomycotina</taxon>
        <taxon>Sordariomycetes</taxon>
        <taxon>Hypocreomycetidae</taxon>
        <taxon>Hypocreales</taxon>
        <taxon>Nectriaceae</taxon>
        <taxon>Fusarium</taxon>
        <taxon>Fusarium decemcellulare species complex</taxon>
    </lineage>
</organism>
<feature type="compositionally biased region" description="Low complexity" evidence="3">
    <location>
        <begin position="278"/>
        <end position="298"/>
    </location>
</feature>
<dbReference type="Gene3D" id="3.30.70.330">
    <property type="match status" value="1"/>
</dbReference>
<dbReference type="EMBL" id="JAADYS010001795">
    <property type="protein sequence ID" value="KAF4461034.1"/>
    <property type="molecule type" value="Genomic_DNA"/>
</dbReference>
<gene>
    <name evidence="4" type="ORF">FALBO_12168</name>
</gene>
<keyword evidence="5" id="KW-1185">Reference proteome</keyword>
<keyword evidence="1" id="KW-0677">Repeat</keyword>
<accession>A0A8H4L4H3</accession>
<feature type="compositionally biased region" description="Polar residues" evidence="3">
    <location>
        <begin position="396"/>
        <end position="448"/>
    </location>
</feature>
<feature type="compositionally biased region" description="Basic and acidic residues" evidence="3">
    <location>
        <begin position="1"/>
        <end position="10"/>
    </location>
</feature>
<sequence>MDRRNFRNENPHPLASNPSFGPAPYFQAHGAPTRGAEANVSLDSTSQMNSDPNSWVTSAHQAISNAIQASGLPIHPMENDMSSMDMSAPMLHDGPSYNIVAPPNSPMGAQATNAGGSMANGVVYDYADGTMNGMASGISNSLANGGIPTMANGVVNHGPVHTMMSGSAYGFNMAMDGHSQGFTTMSSGSAHGTNVAMNGPSYGFNTMPNDSAHGSNATSTGPTRGPSNVAMNHTRRSANNAANRPPHGNSTTVANGAGRNGAHSRNNRNNRAFRENGNRTANGASQRNSNNSNRAPRNLGSSNIANRLPHGASITIIPRPQPVTQDVTAQEQVPQHSQVNMNNGARSQAQSTQPAQGNGPEGRVQPGIISPPQEHVDMAQYRVPQPAPSGPIGRIPQSQSYSAAIPQSQPYTPGLPQSLSYSSGLSFANAGPTPQQLEESHVSGSFSGSGTGYNERLTEPRNYAPRTSGQPVGQHQPPPFNLNLELVVASPQASSQAASQEKPQEAVESPVASESNALIPFPNLPPPAVQQAMLAAPMPMPFHTNKSNKLIELTGTVSGYPTRQIAMSDGYFPFIDLPGSAKPAMFGVVRLKNIPFSAKRAEIVAFIGRNSKMLNDADEPVHIIMDRATSKTMDAFVEFATMEDAARCAERHHQFAQNGRAARIGDRNIEVELSSQAALMKELFPLARGVFWDGANPIVLPPNEREPWANFKGFISCEEMVMLVKHVEVPHRSPFSKECPQRPYECLISTLRKFPWFATYYITITQRGAMFKATVKLLHLLAKSIAQGDDPVNLNTGLFKRVVKSAMDCKGFTIMMKDNIAFMIDMSEMEQRIHGQPLNASSWVHQYTLATKRDAPRDVVDWYIRLIREQTTRDVLVRPIHERIALQETLKGTDDYWGYFFREVNYIQGPQFDTMTLGHCSRAEFTALERIITRALEGN</sequence>
<evidence type="ECO:0000256" key="1">
    <source>
        <dbReference type="ARBA" id="ARBA00022737"/>
    </source>
</evidence>
<dbReference type="InterPro" id="IPR035979">
    <property type="entry name" value="RBD_domain_sf"/>
</dbReference>
<feature type="region of interest" description="Disordered" evidence="3">
    <location>
        <begin position="201"/>
        <end position="307"/>
    </location>
</feature>
<feature type="compositionally biased region" description="Low complexity" evidence="3">
    <location>
        <begin position="489"/>
        <end position="501"/>
    </location>
</feature>
<protein>
    <recommendedName>
        <fullName evidence="6">RRM domain-containing protein</fullName>
    </recommendedName>
</protein>
<dbReference type="InterPro" id="IPR012677">
    <property type="entry name" value="Nucleotide-bd_a/b_plait_sf"/>
</dbReference>
<keyword evidence="2" id="KW-0694">RNA-binding</keyword>
<evidence type="ECO:0000256" key="3">
    <source>
        <dbReference type="SAM" id="MobiDB-lite"/>
    </source>
</evidence>
<feature type="region of interest" description="Disordered" evidence="3">
    <location>
        <begin position="383"/>
        <end position="513"/>
    </location>
</feature>
<dbReference type="SUPFAM" id="SSF54928">
    <property type="entry name" value="RNA-binding domain, RBD"/>
    <property type="match status" value="1"/>
</dbReference>
<feature type="compositionally biased region" description="Polar residues" evidence="3">
    <location>
        <begin position="203"/>
        <end position="253"/>
    </location>
</feature>
<name>A0A8H4L4H3_9HYPO</name>
<dbReference type="AlphaFoldDB" id="A0A8H4L4H3"/>
<reference evidence="4 5" key="1">
    <citation type="submission" date="2020-01" db="EMBL/GenBank/DDBJ databases">
        <title>Identification and distribution of gene clusters putatively required for synthesis of sphingolipid metabolism inhibitors in phylogenetically diverse species of the filamentous fungus Fusarium.</title>
        <authorList>
            <person name="Kim H.-S."/>
            <person name="Busman M."/>
            <person name="Brown D.W."/>
            <person name="Divon H."/>
            <person name="Uhlig S."/>
            <person name="Proctor R.H."/>
        </authorList>
    </citation>
    <scope>NUCLEOTIDE SEQUENCE [LARGE SCALE GENOMIC DNA]</scope>
    <source>
        <strain evidence="4 5">NRRL 20459</strain>
    </source>
</reference>
<dbReference type="PANTHER" id="PTHR13976">
    <property type="entry name" value="HETEROGENEOUS NUCLEAR RIBONUCLEOPROTEIN-RELATED"/>
    <property type="match status" value="1"/>
</dbReference>
<evidence type="ECO:0000313" key="4">
    <source>
        <dbReference type="EMBL" id="KAF4461034.1"/>
    </source>
</evidence>
<dbReference type="GO" id="GO:0003723">
    <property type="term" value="F:RNA binding"/>
    <property type="evidence" value="ECO:0007669"/>
    <property type="project" value="UniProtKB-KW"/>
</dbReference>
<evidence type="ECO:0000256" key="2">
    <source>
        <dbReference type="ARBA" id="ARBA00022884"/>
    </source>
</evidence>
<dbReference type="OrthoDB" id="336240at2759"/>
<dbReference type="Proteomes" id="UP000554235">
    <property type="component" value="Unassembled WGS sequence"/>
</dbReference>
<feature type="compositionally biased region" description="Low complexity" evidence="3">
    <location>
        <begin position="254"/>
        <end position="270"/>
    </location>
</feature>